<dbReference type="NCBIfam" id="TIGR00778">
    <property type="entry name" value="ahpD_dom"/>
    <property type="match status" value="1"/>
</dbReference>
<dbReference type="Proteomes" id="UP000186102">
    <property type="component" value="Unassembled WGS sequence"/>
</dbReference>
<evidence type="ECO:0000313" key="3">
    <source>
        <dbReference type="Proteomes" id="UP000186102"/>
    </source>
</evidence>
<dbReference type="PANTHER" id="PTHR35446:SF2">
    <property type="entry name" value="CARBOXYMUCONOLACTONE DECARBOXYLASE-LIKE DOMAIN-CONTAINING PROTEIN"/>
    <property type="match status" value="1"/>
</dbReference>
<dbReference type="InterPro" id="IPR004675">
    <property type="entry name" value="AhpD_core"/>
</dbReference>
<dbReference type="RefSeq" id="WP_075365506.1">
    <property type="nucleotide sequence ID" value="NZ_MLBF01000023.1"/>
</dbReference>
<sequence>MPNVELLSEENVNPEVQEIFRQLREKFGEIPAPYRAMAHHPKYLKLVLSKMEAVMGSDVLDLRTKLAIAFTVSTLNNCAFCISMYAKQLRDAGFTEQQMIEILAVVDFVGAMNHFNNGMLVKPEM</sequence>
<name>A0A1Q8QTF6_9FIRM</name>
<keyword evidence="2" id="KW-0575">Peroxidase</keyword>
<protein>
    <submittedName>
        <fullName evidence="2">4-carboxymuconolactone decarboxylase domain/alkylhydroperoxidase AhpD family core domain protein</fullName>
    </submittedName>
</protein>
<dbReference type="STRING" id="1888891.DSOL_2966"/>
<dbReference type="Pfam" id="PF02627">
    <property type="entry name" value="CMD"/>
    <property type="match status" value="1"/>
</dbReference>
<organism evidence="2 3">
    <name type="scientific">Desulfosporosinus metallidurans</name>
    <dbReference type="NCBI Taxonomy" id="1888891"/>
    <lineage>
        <taxon>Bacteria</taxon>
        <taxon>Bacillati</taxon>
        <taxon>Bacillota</taxon>
        <taxon>Clostridia</taxon>
        <taxon>Eubacteriales</taxon>
        <taxon>Desulfitobacteriaceae</taxon>
        <taxon>Desulfosporosinus</taxon>
    </lineage>
</organism>
<dbReference type="InterPro" id="IPR003779">
    <property type="entry name" value="CMD-like"/>
</dbReference>
<proteinExistence type="predicted"/>
<gene>
    <name evidence="2" type="ORF">DSOL_2966</name>
</gene>
<dbReference type="EMBL" id="MLBF01000023">
    <property type="protein sequence ID" value="OLN30624.1"/>
    <property type="molecule type" value="Genomic_DNA"/>
</dbReference>
<reference evidence="2 3" key="1">
    <citation type="submission" date="2016-09" db="EMBL/GenBank/DDBJ databases">
        <title>Complete genome of Desulfosporosinus sp. OL.</title>
        <authorList>
            <person name="Mardanov A."/>
            <person name="Beletsky A."/>
            <person name="Panova A."/>
            <person name="Karnachuk O."/>
            <person name="Ravin N."/>
        </authorList>
    </citation>
    <scope>NUCLEOTIDE SEQUENCE [LARGE SCALE GENOMIC DNA]</scope>
    <source>
        <strain evidence="2 3">OL</strain>
    </source>
</reference>
<accession>A0A1Q8QTF6</accession>
<feature type="domain" description="Carboxymuconolactone decarboxylase-like" evidence="1">
    <location>
        <begin position="41"/>
        <end position="119"/>
    </location>
</feature>
<comment type="caution">
    <text evidence="2">The sequence shown here is derived from an EMBL/GenBank/DDBJ whole genome shotgun (WGS) entry which is preliminary data.</text>
</comment>
<dbReference type="GO" id="GO:0051920">
    <property type="term" value="F:peroxiredoxin activity"/>
    <property type="evidence" value="ECO:0007669"/>
    <property type="project" value="InterPro"/>
</dbReference>
<evidence type="ECO:0000259" key="1">
    <source>
        <dbReference type="Pfam" id="PF02627"/>
    </source>
</evidence>
<evidence type="ECO:0000313" key="2">
    <source>
        <dbReference type="EMBL" id="OLN30624.1"/>
    </source>
</evidence>
<keyword evidence="2" id="KW-0560">Oxidoreductase</keyword>
<dbReference type="SUPFAM" id="SSF69118">
    <property type="entry name" value="AhpD-like"/>
    <property type="match status" value="1"/>
</dbReference>
<dbReference type="PANTHER" id="PTHR35446">
    <property type="entry name" value="SI:CH211-175M2.5"/>
    <property type="match status" value="1"/>
</dbReference>
<dbReference type="OrthoDB" id="9806086at2"/>
<dbReference type="Gene3D" id="1.20.1290.10">
    <property type="entry name" value="AhpD-like"/>
    <property type="match status" value="1"/>
</dbReference>
<dbReference type="AlphaFoldDB" id="A0A1Q8QTF6"/>
<keyword evidence="3" id="KW-1185">Reference proteome</keyword>
<dbReference type="InterPro" id="IPR029032">
    <property type="entry name" value="AhpD-like"/>
</dbReference>